<dbReference type="STRING" id="1448308.A0A2T2PD28"/>
<dbReference type="PROSITE" id="PS50016">
    <property type="entry name" value="ZF_PHD_2"/>
    <property type="match status" value="1"/>
</dbReference>
<proteinExistence type="inferred from homology"/>
<feature type="domain" description="PHD-type" evidence="9">
    <location>
        <begin position="62"/>
        <end position="114"/>
    </location>
</feature>
<dbReference type="InterPro" id="IPR003618">
    <property type="entry name" value="TFIIS_cen_dom"/>
</dbReference>
<reference evidence="11 12" key="1">
    <citation type="journal article" date="2018" name="Front. Microbiol.">
        <title>Genome-Wide Analysis of Corynespora cassiicola Leaf Fall Disease Putative Effectors.</title>
        <authorList>
            <person name="Lopez D."/>
            <person name="Ribeiro S."/>
            <person name="Label P."/>
            <person name="Fumanal B."/>
            <person name="Venisse J.S."/>
            <person name="Kohler A."/>
            <person name="de Oliveira R.R."/>
            <person name="Labutti K."/>
            <person name="Lipzen A."/>
            <person name="Lail K."/>
            <person name="Bauer D."/>
            <person name="Ohm R.A."/>
            <person name="Barry K.W."/>
            <person name="Spatafora J."/>
            <person name="Grigoriev I.V."/>
            <person name="Martin F.M."/>
            <person name="Pujade-Renaud V."/>
        </authorList>
    </citation>
    <scope>NUCLEOTIDE SEQUENCE [LARGE SCALE GENOMIC DNA]</scope>
    <source>
        <strain evidence="11 12">Philippines</strain>
    </source>
</reference>
<dbReference type="GO" id="GO:0006362">
    <property type="term" value="P:transcription elongation by RNA polymerase I"/>
    <property type="evidence" value="ECO:0007669"/>
    <property type="project" value="TreeGrafter"/>
</dbReference>
<dbReference type="Proteomes" id="UP000240883">
    <property type="component" value="Unassembled WGS sequence"/>
</dbReference>
<dbReference type="Gene3D" id="1.10.472.30">
    <property type="entry name" value="Transcription elongation factor S-II, central domain"/>
    <property type="match status" value="1"/>
</dbReference>
<dbReference type="Gene3D" id="3.30.40.10">
    <property type="entry name" value="Zinc/RING finger domain, C3HC4 (zinc finger)"/>
    <property type="match status" value="1"/>
</dbReference>
<dbReference type="SUPFAM" id="SSF46942">
    <property type="entry name" value="Elongation factor TFIIS domain 2"/>
    <property type="match status" value="1"/>
</dbReference>
<dbReference type="InterPro" id="IPR019787">
    <property type="entry name" value="Znf_PHD-finger"/>
</dbReference>
<dbReference type="InterPro" id="IPR013083">
    <property type="entry name" value="Znf_RING/FYVE/PHD"/>
</dbReference>
<dbReference type="GO" id="GO:0006368">
    <property type="term" value="P:transcription elongation by RNA polymerase II"/>
    <property type="evidence" value="ECO:0007669"/>
    <property type="project" value="TreeGrafter"/>
</dbReference>
<accession>A0A2T2PD28</accession>
<feature type="compositionally biased region" description="Low complexity" evidence="8">
    <location>
        <begin position="173"/>
        <end position="187"/>
    </location>
</feature>
<dbReference type="GO" id="GO:0031440">
    <property type="term" value="P:regulation of mRNA 3'-end processing"/>
    <property type="evidence" value="ECO:0007669"/>
    <property type="project" value="TreeGrafter"/>
</dbReference>
<feature type="region of interest" description="Disordered" evidence="8">
    <location>
        <begin position="410"/>
        <end position="558"/>
    </location>
</feature>
<keyword evidence="6" id="KW-0862">Zinc</keyword>
<evidence type="ECO:0000259" key="10">
    <source>
        <dbReference type="PROSITE" id="PS51321"/>
    </source>
</evidence>
<evidence type="ECO:0000256" key="3">
    <source>
        <dbReference type="ARBA" id="ARBA00021616"/>
    </source>
</evidence>
<feature type="compositionally biased region" description="Basic residues" evidence="8">
    <location>
        <begin position="131"/>
        <end position="140"/>
    </location>
</feature>
<dbReference type="Pfam" id="PF07500">
    <property type="entry name" value="TFIIS_M"/>
    <property type="match status" value="1"/>
</dbReference>
<evidence type="ECO:0000256" key="8">
    <source>
        <dbReference type="SAM" id="MobiDB-lite"/>
    </source>
</evidence>
<evidence type="ECO:0000256" key="5">
    <source>
        <dbReference type="ARBA" id="ARBA00022771"/>
    </source>
</evidence>
<dbReference type="PROSITE" id="PS01359">
    <property type="entry name" value="ZF_PHD_1"/>
    <property type="match status" value="1"/>
</dbReference>
<comment type="function">
    <text evidence="1">Negative regulator of transcription elongation.</text>
</comment>
<dbReference type="InterPro" id="IPR012921">
    <property type="entry name" value="SPOC_C"/>
</dbReference>
<dbReference type="GO" id="GO:0005634">
    <property type="term" value="C:nucleus"/>
    <property type="evidence" value="ECO:0007669"/>
    <property type="project" value="TreeGrafter"/>
</dbReference>
<feature type="region of interest" description="Disordered" evidence="8">
    <location>
        <begin position="1"/>
        <end position="57"/>
    </location>
</feature>
<dbReference type="InterPro" id="IPR019786">
    <property type="entry name" value="Zinc_finger_PHD-type_CS"/>
</dbReference>
<dbReference type="AlphaFoldDB" id="A0A2T2PD28"/>
<dbReference type="Pfam" id="PF07744">
    <property type="entry name" value="SPOC"/>
    <property type="match status" value="1"/>
</dbReference>
<name>A0A2T2PD28_CORCC</name>
<feature type="domain" description="TFIIS central" evidence="10">
    <location>
        <begin position="292"/>
        <end position="417"/>
    </location>
</feature>
<gene>
    <name evidence="11" type="ORF">BS50DRAFT_43303</name>
</gene>
<feature type="region of interest" description="Disordered" evidence="8">
    <location>
        <begin position="745"/>
        <end position="765"/>
    </location>
</feature>
<evidence type="ECO:0000256" key="6">
    <source>
        <dbReference type="ARBA" id="ARBA00022833"/>
    </source>
</evidence>
<dbReference type="SMART" id="SM00510">
    <property type="entry name" value="TFS2M"/>
    <property type="match status" value="1"/>
</dbReference>
<comment type="similarity">
    <text evidence="2">Belongs to the BYE1 family.</text>
</comment>
<feature type="region of interest" description="Disordered" evidence="8">
    <location>
        <begin position="127"/>
        <end position="282"/>
    </location>
</feature>
<evidence type="ECO:0000259" key="9">
    <source>
        <dbReference type="PROSITE" id="PS50016"/>
    </source>
</evidence>
<dbReference type="Pfam" id="PF00628">
    <property type="entry name" value="PHD"/>
    <property type="match status" value="1"/>
</dbReference>
<dbReference type="PROSITE" id="PS51321">
    <property type="entry name" value="TFIIS_CENTRAL"/>
    <property type="match status" value="1"/>
</dbReference>
<dbReference type="PANTHER" id="PTHR11477">
    <property type="entry name" value="TRANSCRIPTION FACTOR S-II ZINC FINGER DOMAIN-CONTAINING PROTEIN"/>
    <property type="match status" value="1"/>
</dbReference>
<dbReference type="InterPro" id="IPR055499">
    <property type="entry name" value="DUF7071"/>
</dbReference>
<dbReference type="GO" id="GO:0001139">
    <property type="term" value="F:RNA polymerase II complex recruiting activity"/>
    <property type="evidence" value="ECO:0007669"/>
    <property type="project" value="TreeGrafter"/>
</dbReference>
<feature type="compositionally biased region" description="Low complexity" evidence="8">
    <location>
        <begin position="154"/>
        <end position="163"/>
    </location>
</feature>
<evidence type="ECO:0000256" key="7">
    <source>
        <dbReference type="PROSITE-ProRule" id="PRU00146"/>
    </source>
</evidence>
<feature type="compositionally biased region" description="Basic and acidic residues" evidence="8">
    <location>
        <begin position="435"/>
        <end position="467"/>
    </location>
</feature>
<dbReference type="EMBL" id="KZ678128">
    <property type="protein sequence ID" value="PSN75573.1"/>
    <property type="molecule type" value="Genomic_DNA"/>
</dbReference>
<feature type="compositionally biased region" description="Basic and acidic residues" evidence="8">
    <location>
        <begin position="492"/>
        <end position="501"/>
    </location>
</feature>
<feature type="compositionally biased region" description="Basic and acidic residues" evidence="8">
    <location>
        <begin position="242"/>
        <end position="257"/>
    </location>
</feature>
<evidence type="ECO:0000256" key="1">
    <source>
        <dbReference type="ARBA" id="ARBA00002311"/>
    </source>
</evidence>
<dbReference type="InterPro" id="IPR001965">
    <property type="entry name" value="Znf_PHD"/>
</dbReference>
<dbReference type="Pfam" id="PF23257">
    <property type="entry name" value="DUF7071"/>
    <property type="match status" value="1"/>
</dbReference>
<protein>
    <recommendedName>
        <fullName evidence="3">Transcription factor BYE1</fullName>
    </recommendedName>
</protein>
<feature type="compositionally biased region" description="Basic residues" evidence="8">
    <location>
        <begin position="1"/>
        <end position="15"/>
    </location>
</feature>
<dbReference type="InterPro" id="IPR036575">
    <property type="entry name" value="TFIIS_cen_dom_sf"/>
</dbReference>
<evidence type="ECO:0000256" key="4">
    <source>
        <dbReference type="ARBA" id="ARBA00022723"/>
    </source>
</evidence>
<organism evidence="11 12">
    <name type="scientific">Corynespora cassiicola Philippines</name>
    <dbReference type="NCBI Taxonomy" id="1448308"/>
    <lineage>
        <taxon>Eukaryota</taxon>
        <taxon>Fungi</taxon>
        <taxon>Dikarya</taxon>
        <taxon>Ascomycota</taxon>
        <taxon>Pezizomycotina</taxon>
        <taxon>Dothideomycetes</taxon>
        <taxon>Pleosporomycetidae</taxon>
        <taxon>Pleosporales</taxon>
        <taxon>Corynesporascaceae</taxon>
        <taxon>Corynespora</taxon>
    </lineage>
</organism>
<sequence>MAVRRSGRANKGHHTKNQDLDEPPMPKPKPKPKGDKKAAAPAQSTREQSVASAEPEGEGDAIIRCVCGDQRDIRGRQMICCDKCEVWQHNKCLNLPEGDFWDEKSYYCERCKPEDHVELLAAMERGEKPWARKKGSKNKSRPSNVKSEPGSEKAGPATLQPAQTPTPAPTAPPASTQAPPAGSASTPGPTPTPTPQEAPQSGSNGHTEPKVQPLSLRSARVANRTSQTKREPPKSQPQSPAGEKRRHESTSEKDTTNKKRRKSSSQHHDKAPSQAAGPATDIEALPQKQRALAERIRDTLAQGINAASDNRGYRIPDGETPKSIASRLTLQIEHAAIEHHGEPIGGDSAYSQHMRSIMFNLKKNVALVDRLLSGSLTPTEFATMSPEEMASEEKQREYAAMREAAEKQMVLTEETGPRLRKTHKGEELVGADDMAASHEFRPPERRDRDEVPDEKPAEGQSPRHDGNTVELPEDLGRQAPLSVDTSAPQADGGRRPSEKFDIQSVFDKVRSPQNDQQTFIRRRQSSTRGPEKQQGPGDDADIDRLLKDDDGDVEMSGYSGDSSIVWKGQISMQSMEPFEAVARHVAGGDFGQVVPWVQLLNPTLPIQGRIESQKGNEYIQGLASSGSHDVSVLAVSPQNSEARVVMDHLYNYFHPRDRWGVVPVTGGNDVMRDLYVIPIEPGAGNLPPFLDMLEYCTIETPRKEHMIVLALIAKLPETKPALPATQPERFAQDIASTQIAPPAPPMSGMANGPSPSPVTNPHAPAYSPVNAAFSPAQGYGNPYAQPPGSNGHIPQMPVPEPPPHHRVPRAIEIFGPFIDEPVIRDLLSNSPTMPPVLMENLKHIVENYPETRNDTSALYRHLEEKNAANGQKHG</sequence>
<dbReference type="PANTHER" id="PTHR11477:SF11">
    <property type="entry name" value="TRANSCRIPTION FACTOR BYE1"/>
    <property type="match status" value="1"/>
</dbReference>
<keyword evidence="4" id="KW-0479">Metal-binding</keyword>
<dbReference type="SMART" id="SM00249">
    <property type="entry name" value="PHD"/>
    <property type="match status" value="1"/>
</dbReference>
<dbReference type="GO" id="GO:0031564">
    <property type="term" value="P:transcription antitermination"/>
    <property type="evidence" value="ECO:0007669"/>
    <property type="project" value="TreeGrafter"/>
</dbReference>
<keyword evidence="12" id="KW-1185">Reference proteome</keyword>
<feature type="region of interest" description="Disordered" evidence="8">
    <location>
        <begin position="777"/>
        <end position="802"/>
    </location>
</feature>
<dbReference type="SUPFAM" id="SSF57903">
    <property type="entry name" value="FYVE/PHD zinc finger"/>
    <property type="match status" value="1"/>
</dbReference>
<dbReference type="GO" id="GO:0000977">
    <property type="term" value="F:RNA polymerase II transcription regulatory region sequence-specific DNA binding"/>
    <property type="evidence" value="ECO:0007669"/>
    <property type="project" value="TreeGrafter"/>
</dbReference>
<keyword evidence="5 7" id="KW-0863">Zinc-finger</keyword>
<evidence type="ECO:0000313" key="11">
    <source>
        <dbReference type="EMBL" id="PSN75573.1"/>
    </source>
</evidence>
<dbReference type="GO" id="GO:0008270">
    <property type="term" value="F:zinc ion binding"/>
    <property type="evidence" value="ECO:0007669"/>
    <property type="project" value="UniProtKB-KW"/>
</dbReference>
<dbReference type="InterPro" id="IPR011011">
    <property type="entry name" value="Znf_FYVE_PHD"/>
</dbReference>
<evidence type="ECO:0000313" key="12">
    <source>
        <dbReference type="Proteomes" id="UP000240883"/>
    </source>
</evidence>
<evidence type="ECO:0000256" key="2">
    <source>
        <dbReference type="ARBA" id="ARBA00011050"/>
    </source>
</evidence>
<dbReference type="OrthoDB" id="79252at2759"/>
<dbReference type="CDD" id="cd21538">
    <property type="entry name" value="SPOC_TFIIS"/>
    <property type="match status" value="1"/>
</dbReference>